<feature type="transmembrane region" description="Helical" evidence="1">
    <location>
        <begin position="72"/>
        <end position="93"/>
    </location>
</feature>
<dbReference type="EMBL" id="CP035492">
    <property type="protein sequence ID" value="QAY66611.1"/>
    <property type="molecule type" value="Genomic_DNA"/>
</dbReference>
<keyword evidence="1" id="KW-1133">Transmembrane helix</keyword>
<accession>A0A4V0YF63</accession>
<name>A0A4V0YF63_9BACL</name>
<dbReference type="OrthoDB" id="2382012at2"/>
<gene>
    <name evidence="2" type="ORF">ET464_09530</name>
</gene>
<dbReference type="AlphaFoldDB" id="A0A4V0YF63"/>
<dbReference type="Proteomes" id="UP000293568">
    <property type="component" value="Chromosome"/>
</dbReference>
<reference evidence="2 3" key="1">
    <citation type="submission" date="2019-01" db="EMBL/GenBank/DDBJ databases">
        <title>Genome sequencing of strain FW100M-2.</title>
        <authorList>
            <person name="Heo J."/>
            <person name="Kim S.-J."/>
            <person name="Kim J.-S."/>
            <person name="Hong S.-B."/>
            <person name="Kwon S.-W."/>
        </authorList>
    </citation>
    <scope>NUCLEOTIDE SEQUENCE [LARGE SCALE GENOMIC DNA]</scope>
    <source>
        <strain evidence="2 3">FW100M-2</strain>
    </source>
</reference>
<protein>
    <submittedName>
        <fullName evidence="2">Uncharacterized protein</fullName>
    </submittedName>
</protein>
<feature type="transmembrane region" description="Helical" evidence="1">
    <location>
        <begin position="6"/>
        <end position="22"/>
    </location>
</feature>
<proteinExistence type="predicted"/>
<organism evidence="2 3">
    <name type="scientific">Paenibacillus protaetiae</name>
    <dbReference type="NCBI Taxonomy" id="2509456"/>
    <lineage>
        <taxon>Bacteria</taxon>
        <taxon>Bacillati</taxon>
        <taxon>Bacillota</taxon>
        <taxon>Bacilli</taxon>
        <taxon>Bacillales</taxon>
        <taxon>Paenibacillaceae</taxon>
        <taxon>Paenibacillus</taxon>
    </lineage>
</organism>
<dbReference type="RefSeq" id="WP_129440359.1">
    <property type="nucleotide sequence ID" value="NZ_CP035492.1"/>
</dbReference>
<evidence type="ECO:0000313" key="3">
    <source>
        <dbReference type="Proteomes" id="UP000293568"/>
    </source>
</evidence>
<keyword evidence="1" id="KW-0472">Membrane</keyword>
<keyword evidence="3" id="KW-1185">Reference proteome</keyword>
<sequence>MITLVTAIVLAAGSGAMVMWWLRDARAKEWCDYAAAAALFLFIMSVSGSVARTLLHGTVFLTEVHIVLLNPLFMASGAYLALYSIAAAFIYAAGSRSRTGVS</sequence>
<evidence type="ECO:0000313" key="2">
    <source>
        <dbReference type="EMBL" id="QAY66611.1"/>
    </source>
</evidence>
<keyword evidence="1" id="KW-0812">Transmembrane</keyword>
<evidence type="ECO:0000256" key="1">
    <source>
        <dbReference type="SAM" id="Phobius"/>
    </source>
</evidence>
<feature type="transmembrane region" description="Helical" evidence="1">
    <location>
        <begin position="34"/>
        <end position="52"/>
    </location>
</feature>
<dbReference type="KEGG" id="pprt:ET464_09530"/>